<evidence type="ECO:0000313" key="2">
    <source>
        <dbReference type="Proteomes" id="UP000887013"/>
    </source>
</evidence>
<protein>
    <submittedName>
        <fullName evidence="1">Uncharacterized protein</fullName>
    </submittedName>
</protein>
<evidence type="ECO:0000313" key="1">
    <source>
        <dbReference type="EMBL" id="GFS89656.1"/>
    </source>
</evidence>
<dbReference type="Proteomes" id="UP000887013">
    <property type="component" value="Unassembled WGS sequence"/>
</dbReference>
<sequence length="140" mass="16400">MMTTCSKSSNYLRPFHLYADSYCSFITNDILCRLCWELAASSQPGLSEATFELQVTSIFQREKDPRKEFRRTQIRSKEEVKHSKRWRNVDDKNEKIPSLIGDILHENFGHIYKIPNLIIHMIPGFIPKAIRHNPGLRSNH</sequence>
<keyword evidence="2" id="KW-1185">Reference proteome</keyword>
<gene>
    <name evidence="1" type="ORF">NPIL_315801</name>
</gene>
<dbReference type="EMBL" id="BMAW01053160">
    <property type="protein sequence ID" value="GFS89656.1"/>
    <property type="molecule type" value="Genomic_DNA"/>
</dbReference>
<proteinExistence type="predicted"/>
<dbReference type="AlphaFoldDB" id="A0A8X6N2D6"/>
<comment type="caution">
    <text evidence="1">The sequence shown here is derived from an EMBL/GenBank/DDBJ whole genome shotgun (WGS) entry which is preliminary data.</text>
</comment>
<reference evidence="1" key="1">
    <citation type="submission" date="2020-08" db="EMBL/GenBank/DDBJ databases">
        <title>Multicomponent nature underlies the extraordinary mechanical properties of spider dragline silk.</title>
        <authorList>
            <person name="Kono N."/>
            <person name="Nakamura H."/>
            <person name="Mori M."/>
            <person name="Yoshida Y."/>
            <person name="Ohtoshi R."/>
            <person name="Malay A.D."/>
            <person name="Moran D.A.P."/>
            <person name="Tomita M."/>
            <person name="Numata K."/>
            <person name="Arakawa K."/>
        </authorList>
    </citation>
    <scope>NUCLEOTIDE SEQUENCE</scope>
</reference>
<accession>A0A8X6N2D6</accession>
<organism evidence="1 2">
    <name type="scientific">Nephila pilipes</name>
    <name type="common">Giant wood spider</name>
    <name type="synonym">Nephila maculata</name>
    <dbReference type="NCBI Taxonomy" id="299642"/>
    <lineage>
        <taxon>Eukaryota</taxon>
        <taxon>Metazoa</taxon>
        <taxon>Ecdysozoa</taxon>
        <taxon>Arthropoda</taxon>
        <taxon>Chelicerata</taxon>
        <taxon>Arachnida</taxon>
        <taxon>Araneae</taxon>
        <taxon>Araneomorphae</taxon>
        <taxon>Entelegynae</taxon>
        <taxon>Araneoidea</taxon>
        <taxon>Nephilidae</taxon>
        <taxon>Nephila</taxon>
    </lineage>
</organism>
<name>A0A8X6N2D6_NEPPI</name>